<name>A0A0F9T306_9ZZZZ</name>
<comment type="caution">
    <text evidence="1">The sequence shown here is derived from an EMBL/GenBank/DDBJ whole genome shotgun (WGS) entry which is preliminary data.</text>
</comment>
<proteinExistence type="predicted"/>
<accession>A0A0F9T306</accession>
<dbReference type="EMBL" id="LAZR01000305">
    <property type="protein sequence ID" value="KKN75690.1"/>
    <property type="molecule type" value="Genomic_DNA"/>
</dbReference>
<gene>
    <name evidence="1" type="ORF">LCGC14_0377930</name>
</gene>
<evidence type="ECO:0000313" key="1">
    <source>
        <dbReference type="EMBL" id="KKN75690.1"/>
    </source>
</evidence>
<protein>
    <submittedName>
        <fullName evidence="1">Uncharacterized protein</fullName>
    </submittedName>
</protein>
<reference evidence="1" key="1">
    <citation type="journal article" date="2015" name="Nature">
        <title>Complex archaea that bridge the gap between prokaryotes and eukaryotes.</title>
        <authorList>
            <person name="Spang A."/>
            <person name="Saw J.H."/>
            <person name="Jorgensen S.L."/>
            <person name="Zaremba-Niedzwiedzka K."/>
            <person name="Martijn J."/>
            <person name="Lind A.E."/>
            <person name="van Eijk R."/>
            <person name="Schleper C."/>
            <person name="Guy L."/>
            <person name="Ettema T.J."/>
        </authorList>
    </citation>
    <scope>NUCLEOTIDE SEQUENCE</scope>
</reference>
<sequence>MSDKLIKFGNGMVPIPEDRIGNHYNGGTTEPCDMYIGPCSCGAWHHVRDWADELRDELLTSCCCEDDLERYPLIAER</sequence>
<dbReference type="AlphaFoldDB" id="A0A0F9T306"/>
<organism evidence="1">
    <name type="scientific">marine sediment metagenome</name>
    <dbReference type="NCBI Taxonomy" id="412755"/>
    <lineage>
        <taxon>unclassified sequences</taxon>
        <taxon>metagenomes</taxon>
        <taxon>ecological metagenomes</taxon>
    </lineage>
</organism>